<dbReference type="SUPFAM" id="SSF50494">
    <property type="entry name" value="Trypsin-like serine proteases"/>
    <property type="match status" value="1"/>
</dbReference>
<keyword evidence="3" id="KW-0720">Serine protease</keyword>
<dbReference type="EMBL" id="KQ964537">
    <property type="protein sequence ID" value="KXN69356.1"/>
    <property type="molecule type" value="Genomic_DNA"/>
</dbReference>
<feature type="domain" description="Peptidase S1" evidence="5">
    <location>
        <begin position="31"/>
        <end position="268"/>
    </location>
</feature>
<keyword evidence="3" id="KW-0378">Hydrolase</keyword>
<dbReference type="CDD" id="cd00190">
    <property type="entry name" value="Tryp_SPc"/>
    <property type="match status" value="1"/>
</dbReference>
<dbReference type="InterPro" id="IPR018114">
    <property type="entry name" value="TRYPSIN_HIS"/>
</dbReference>
<dbReference type="PROSITE" id="PS00134">
    <property type="entry name" value="TRYPSIN_HIS"/>
    <property type="match status" value="1"/>
</dbReference>
<evidence type="ECO:0000313" key="7">
    <source>
        <dbReference type="Proteomes" id="UP000070444"/>
    </source>
</evidence>
<dbReference type="InterPro" id="IPR043504">
    <property type="entry name" value="Peptidase_S1_PA_chymotrypsin"/>
</dbReference>
<dbReference type="Gene3D" id="2.40.10.10">
    <property type="entry name" value="Trypsin-like serine proteases"/>
    <property type="match status" value="1"/>
</dbReference>
<sequence length="268" mass="29222">MKTSLITTLTTILSSASVWSQLSEDVGEGRIVGGYPVNPPFKYPWMVAIHRYGGYWCGGTLLTQDTVLTAAHCMVGEKAPLRNFKVQIHRQDLDLSLKAEKGQEFAVINRIMHPDYNETTLYNDLAIIKLDTKLNSPLDIALDKELTHSESLISTALGWGRIKPTSAPFHLLQEVVLPLYPDTECVNDYNAARYVGYIKPEIQICAGFKEGGKDACGGDSGGPLISEIDGKTTLVGVVSNGAGCAAAGTPGIYTRVGKFRDWILKNMK</sequence>
<dbReference type="GO" id="GO:0006508">
    <property type="term" value="P:proteolysis"/>
    <property type="evidence" value="ECO:0007669"/>
    <property type="project" value="UniProtKB-KW"/>
</dbReference>
<proteinExistence type="inferred from homology"/>
<keyword evidence="7" id="KW-1185">Reference proteome</keyword>
<dbReference type="Proteomes" id="UP000070444">
    <property type="component" value="Unassembled WGS sequence"/>
</dbReference>
<dbReference type="InterPro" id="IPR009003">
    <property type="entry name" value="Peptidase_S1_PA"/>
</dbReference>
<dbReference type="FunFam" id="2.40.10.10:FF:000002">
    <property type="entry name" value="Transmembrane protease serine"/>
    <property type="match status" value="1"/>
</dbReference>
<organism evidence="6 7">
    <name type="scientific">Conidiobolus coronatus (strain ATCC 28846 / CBS 209.66 / NRRL 28638)</name>
    <name type="common">Delacroixia coronata</name>
    <dbReference type="NCBI Taxonomy" id="796925"/>
    <lineage>
        <taxon>Eukaryota</taxon>
        <taxon>Fungi</taxon>
        <taxon>Fungi incertae sedis</taxon>
        <taxon>Zoopagomycota</taxon>
        <taxon>Entomophthoromycotina</taxon>
        <taxon>Entomophthoromycetes</taxon>
        <taxon>Entomophthorales</taxon>
        <taxon>Ancylistaceae</taxon>
        <taxon>Conidiobolus</taxon>
    </lineage>
</organism>
<evidence type="ECO:0000256" key="3">
    <source>
        <dbReference type="RuleBase" id="RU363034"/>
    </source>
</evidence>
<keyword evidence="2" id="KW-1015">Disulfide bond</keyword>
<feature type="chain" id="PRO_5007294412" evidence="4">
    <location>
        <begin position="21"/>
        <end position="268"/>
    </location>
</feature>
<dbReference type="PROSITE" id="PS00135">
    <property type="entry name" value="TRYPSIN_SER"/>
    <property type="match status" value="1"/>
</dbReference>
<feature type="signal peptide" evidence="4">
    <location>
        <begin position="1"/>
        <end position="20"/>
    </location>
</feature>
<evidence type="ECO:0000313" key="6">
    <source>
        <dbReference type="EMBL" id="KXN69356.1"/>
    </source>
</evidence>
<dbReference type="PANTHER" id="PTHR24276">
    <property type="entry name" value="POLYSERASE-RELATED"/>
    <property type="match status" value="1"/>
</dbReference>
<evidence type="ECO:0000256" key="4">
    <source>
        <dbReference type="SAM" id="SignalP"/>
    </source>
</evidence>
<dbReference type="SMART" id="SM00020">
    <property type="entry name" value="Tryp_SPc"/>
    <property type="match status" value="1"/>
</dbReference>
<gene>
    <name evidence="6" type="ORF">CONCODRAFT_59388</name>
</gene>
<keyword evidence="3 6" id="KW-0645">Protease</keyword>
<accession>A0A137P2V3</accession>
<keyword evidence="4" id="KW-0732">Signal</keyword>
<name>A0A137P2V3_CONC2</name>
<dbReference type="AlphaFoldDB" id="A0A137P2V3"/>
<dbReference type="GO" id="GO:0004252">
    <property type="term" value="F:serine-type endopeptidase activity"/>
    <property type="evidence" value="ECO:0007669"/>
    <property type="project" value="InterPro"/>
</dbReference>
<dbReference type="InterPro" id="IPR033116">
    <property type="entry name" value="TRYPSIN_SER"/>
</dbReference>
<dbReference type="FunFam" id="2.40.10.10:FF:000068">
    <property type="entry name" value="transmembrane protease serine 2"/>
    <property type="match status" value="1"/>
</dbReference>
<protein>
    <submittedName>
        <fullName evidence="6">Trypsin-like serine protease</fullName>
    </submittedName>
</protein>
<reference evidence="6 7" key="1">
    <citation type="journal article" date="2015" name="Genome Biol. Evol.">
        <title>Phylogenomic analyses indicate that early fungi evolved digesting cell walls of algal ancestors of land plants.</title>
        <authorList>
            <person name="Chang Y."/>
            <person name="Wang S."/>
            <person name="Sekimoto S."/>
            <person name="Aerts A.L."/>
            <person name="Choi C."/>
            <person name="Clum A."/>
            <person name="LaButti K.M."/>
            <person name="Lindquist E.A."/>
            <person name="Yee Ngan C."/>
            <person name="Ohm R.A."/>
            <person name="Salamov A.A."/>
            <person name="Grigoriev I.V."/>
            <person name="Spatafora J.W."/>
            <person name="Berbee M.L."/>
        </authorList>
    </citation>
    <scope>NUCLEOTIDE SEQUENCE [LARGE SCALE GENOMIC DNA]</scope>
    <source>
        <strain evidence="6 7">NRRL 28638</strain>
    </source>
</reference>
<dbReference type="PRINTS" id="PR00722">
    <property type="entry name" value="CHYMOTRYPSIN"/>
</dbReference>
<dbReference type="OrthoDB" id="6380398at2759"/>
<evidence type="ECO:0000259" key="5">
    <source>
        <dbReference type="PROSITE" id="PS50240"/>
    </source>
</evidence>
<dbReference type="InterPro" id="IPR001314">
    <property type="entry name" value="Peptidase_S1A"/>
</dbReference>
<evidence type="ECO:0000256" key="2">
    <source>
        <dbReference type="ARBA" id="ARBA00023157"/>
    </source>
</evidence>
<evidence type="ECO:0000256" key="1">
    <source>
        <dbReference type="ARBA" id="ARBA00007664"/>
    </source>
</evidence>
<comment type="similarity">
    <text evidence="1">Belongs to the peptidase S1 family.</text>
</comment>
<dbReference type="InterPro" id="IPR050430">
    <property type="entry name" value="Peptidase_S1"/>
</dbReference>
<dbReference type="PANTHER" id="PTHR24276:SF98">
    <property type="entry name" value="FI18310P1-RELATED"/>
    <property type="match status" value="1"/>
</dbReference>
<dbReference type="STRING" id="796925.A0A137P2V3"/>
<dbReference type="PROSITE" id="PS50240">
    <property type="entry name" value="TRYPSIN_DOM"/>
    <property type="match status" value="1"/>
</dbReference>
<dbReference type="Pfam" id="PF00089">
    <property type="entry name" value="Trypsin"/>
    <property type="match status" value="1"/>
</dbReference>
<dbReference type="InterPro" id="IPR001254">
    <property type="entry name" value="Trypsin_dom"/>
</dbReference>